<dbReference type="CDD" id="cd18186">
    <property type="entry name" value="BTB_POZ_ZBTB_KLHL-like"/>
    <property type="match status" value="1"/>
</dbReference>
<dbReference type="InterPro" id="IPR000210">
    <property type="entry name" value="BTB/POZ_dom"/>
</dbReference>
<dbReference type="Proteomes" id="UP001497382">
    <property type="component" value="Unassembled WGS sequence"/>
</dbReference>
<evidence type="ECO:0000259" key="1">
    <source>
        <dbReference type="PROSITE" id="PS50097"/>
    </source>
</evidence>
<sequence>MNESRNFYGNAAGTRLFFSEKDSDVSIRVEWEGQKWHFPAHKLVLCVMSDVFRTMLETDMIEKSSSTITIRDCSPFTVKQFLKCMALSRTNVLSAMEPFLKYIRWALIPESHRTFVPRLLADKYRDEELPLRRAFRVPTSLQYHINYVKFVVELGAYHDPIPSNEQNICISKFTVDNHVFMAGFRIVGLFKTKTTFLSSPCCITLSREENKTLIQFNLNSLSWTRGANAGTEIWHEMIAYLPFPIRLDPFSTYTLTMRMRRNKELEFAKWPRTRLDSEIITSDLGNIVFKSFGHCFGLTQLFILPASPYRNICNTEFD</sequence>
<proteinExistence type="predicted"/>
<evidence type="ECO:0000313" key="3">
    <source>
        <dbReference type="Proteomes" id="UP001497382"/>
    </source>
</evidence>
<dbReference type="Gene3D" id="3.30.710.10">
    <property type="entry name" value="Potassium Channel Kv1.1, Chain A"/>
    <property type="match status" value="1"/>
</dbReference>
<comment type="caution">
    <text evidence="2">The sequence shown here is derived from an EMBL/GenBank/DDBJ whole genome shotgun (WGS) entry which is preliminary data.</text>
</comment>
<protein>
    <recommendedName>
        <fullName evidence="1">BTB domain-containing protein</fullName>
    </recommendedName>
</protein>
<dbReference type="Pfam" id="PF00651">
    <property type="entry name" value="BTB"/>
    <property type="match status" value="1"/>
</dbReference>
<reference evidence="2 3" key="1">
    <citation type="submission" date="2024-04" db="EMBL/GenBank/DDBJ databases">
        <authorList>
            <person name="Rising A."/>
            <person name="Reimegard J."/>
            <person name="Sonavane S."/>
            <person name="Akerstrom W."/>
            <person name="Nylinder S."/>
            <person name="Hedman E."/>
            <person name="Kallberg Y."/>
        </authorList>
    </citation>
    <scope>NUCLEOTIDE SEQUENCE [LARGE SCALE GENOMIC DNA]</scope>
</reference>
<gene>
    <name evidence="2" type="ORF">LARSCL_LOCUS10430</name>
</gene>
<feature type="domain" description="BTB" evidence="1">
    <location>
        <begin position="23"/>
        <end position="94"/>
    </location>
</feature>
<organism evidence="2 3">
    <name type="scientific">Larinioides sclopetarius</name>
    <dbReference type="NCBI Taxonomy" id="280406"/>
    <lineage>
        <taxon>Eukaryota</taxon>
        <taxon>Metazoa</taxon>
        <taxon>Ecdysozoa</taxon>
        <taxon>Arthropoda</taxon>
        <taxon>Chelicerata</taxon>
        <taxon>Arachnida</taxon>
        <taxon>Araneae</taxon>
        <taxon>Araneomorphae</taxon>
        <taxon>Entelegynae</taxon>
        <taxon>Araneoidea</taxon>
        <taxon>Araneidae</taxon>
        <taxon>Larinioides</taxon>
    </lineage>
</organism>
<accession>A0AAV2A692</accession>
<dbReference type="AlphaFoldDB" id="A0AAV2A692"/>
<name>A0AAV2A692_9ARAC</name>
<dbReference type="EMBL" id="CAXIEN010000123">
    <property type="protein sequence ID" value="CAL1279537.1"/>
    <property type="molecule type" value="Genomic_DNA"/>
</dbReference>
<keyword evidence="3" id="KW-1185">Reference proteome</keyword>
<evidence type="ECO:0000313" key="2">
    <source>
        <dbReference type="EMBL" id="CAL1279537.1"/>
    </source>
</evidence>
<dbReference type="SUPFAM" id="SSF54695">
    <property type="entry name" value="POZ domain"/>
    <property type="match status" value="1"/>
</dbReference>
<dbReference type="InterPro" id="IPR011333">
    <property type="entry name" value="SKP1/BTB/POZ_sf"/>
</dbReference>
<dbReference type="PROSITE" id="PS50097">
    <property type="entry name" value="BTB"/>
    <property type="match status" value="1"/>
</dbReference>